<protein>
    <submittedName>
        <fullName evidence="3">CpXC protein</fullName>
    </submittedName>
</protein>
<feature type="coiled-coil region" evidence="1">
    <location>
        <begin position="123"/>
        <end position="150"/>
    </location>
</feature>
<dbReference type="RefSeq" id="WP_020072646.1">
    <property type="nucleotide sequence ID" value="NZ_JBKWRC010000002.1"/>
</dbReference>
<reference evidence="3" key="1">
    <citation type="submission" date="2019-04" db="EMBL/GenBank/DDBJ databases">
        <title>Evolution of Biomass-Degrading Anaerobic Consortia Revealed by Metagenomics.</title>
        <authorList>
            <person name="Peng X."/>
        </authorList>
    </citation>
    <scope>NUCLEOTIDE SEQUENCE</scope>
    <source>
        <strain evidence="3">SIG551</strain>
    </source>
</reference>
<proteinExistence type="predicted"/>
<dbReference type="AlphaFoldDB" id="A0A928KSF0"/>
<dbReference type="InterPro" id="IPR025682">
    <property type="entry name" value="CpXC_dom"/>
</dbReference>
<accession>A0A928KSF0</accession>
<name>A0A928KSF0_9FIRM</name>
<evidence type="ECO:0000313" key="4">
    <source>
        <dbReference type="Proteomes" id="UP000754750"/>
    </source>
</evidence>
<keyword evidence="1" id="KW-0175">Coiled coil</keyword>
<comment type="caution">
    <text evidence="3">The sequence shown here is derived from an EMBL/GenBank/DDBJ whole genome shotgun (WGS) entry which is preliminary data.</text>
</comment>
<gene>
    <name evidence="3" type="ORF">E7512_07480</name>
</gene>
<evidence type="ECO:0000313" key="3">
    <source>
        <dbReference type="EMBL" id="MBE6833404.1"/>
    </source>
</evidence>
<dbReference type="Proteomes" id="UP000754750">
    <property type="component" value="Unassembled WGS sequence"/>
</dbReference>
<organism evidence="3 4">
    <name type="scientific">Faecalispora sporosphaeroides</name>
    <dbReference type="NCBI Taxonomy" id="1549"/>
    <lineage>
        <taxon>Bacteria</taxon>
        <taxon>Bacillati</taxon>
        <taxon>Bacillota</taxon>
        <taxon>Clostridia</taxon>
        <taxon>Eubacteriales</taxon>
        <taxon>Oscillospiraceae</taxon>
        <taxon>Faecalispora</taxon>
    </lineage>
</organism>
<evidence type="ECO:0000256" key="1">
    <source>
        <dbReference type="SAM" id="Coils"/>
    </source>
</evidence>
<evidence type="ECO:0000259" key="2">
    <source>
        <dbReference type="Pfam" id="PF14353"/>
    </source>
</evidence>
<dbReference type="EMBL" id="SVNY01000003">
    <property type="protein sequence ID" value="MBE6833404.1"/>
    <property type="molecule type" value="Genomic_DNA"/>
</dbReference>
<dbReference type="Pfam" id="PF14353">
    <property type="entry name" value="CpXC"/>
    <property type="match status" value="1"/>
</dbReference>
<sequence>MSACITKELSCPGCGAVNKSRMWVEIDASADPEQREQILNETLFCWECPDCGYRAQMVYPCLYHDKERGFLVCLSPAGRTQQVIEAEQRHPALAGLKKRLVLTPAELKEKVMIFESGLNDVALEMVKLALQELTERKQQMKVEKAFFLTQSEELDYLGFSMFLRGEEKPVYQGVRLEVYEKSLRAAERVDFQESGFQLVDSALARTLLEQ</sequence>
<feature type="domain" description="CpXC" evidence="2">
    <location>
        <begin position="9"/>
        <end position="127"/>
    </location>
</feature>